<dbReference type="RefSeq" id="WP_114065204.1">
    <property type="nucleotide sequence ID" value="NZ_CP030850.1"/>
</dbReference>
<accession>A0A344TCP6</accession>
<evidence type="ECO:0000313" key="3">
    <source>
        <dbReference type="EMBL" id="AXE16417.1"/>
    </source>
</evidence>
<evidence type="ECO:0000259" key="2">
    <source>
        <dbReference type="Pfam" id="PF13439"/>
    </source>
</evidence>
<dbReference type="EMBL" id="CP030850">
    <property type="protein sequence ID" value="AXE16417.1"/>
    <property type="molecule type" value="Genomic_DNA"/>
</dbReference>
<dbReference type="GO" id="GO:0016757">
    <property type="term" value="F:glycosyltransferase activity"/>
    <property type="evidence" value="ECO:0007669"/>
    <property type="project" value="InterPro"/>
</dbReference>
<feature type="domain" description="Glycosyl transferase family 1" evidence="1">
    <location>
        <begin position="183"/>
        <end position="313"/>
    </location>
</feature>
<organism evidence="3 4">
    <name type="scientific">Runella rosea</name>
    <dbReference type="NCBI Taxonomy" id="2259595"/>
    <lineage>
        <taxon>Bacteria</taxon>
        <taxon>Pseudomonadati</taxon>
        <taxon>Bacteroidota</taxon>
        <taxon>Cytophagia</taxon>
        <taxon>Cytophagales</taxon>
        <taxon>Spirosomataceae</taxon>
        <taxon>Runella</taxon>
    </lineage>
</organism>
<evidence type="ECO:0000313" key="4">
    <source>
        <dbReference type="Proteomes" id="UP000251993"/>
    </source>
</evidence>
<proteinExistence type="predicted"/>
<evidence type="ECO:0000259" key="1">
    <source>
        <dbReference type="Pfam" id="PF00534"/>
    </source>
</evidence>
<dbReference type="InterPro" id="IPR050194">
    <property type="entry name" value="Glycosyltransferase_grp1"/>
</dbReference>
<dbReference type="PANTHER" id="PTHR45947">
    <property type="entry name" value="SULFOQUINOVOSYL TRANSFERASE SQD2"/>
    <property type="match status" value="1"/>
</dbReference>
<reference evidence="3 4" key="1">
    <citation type="submission" date="2018-07" db="EMBL/GenBank/DDBJ databases">
        <title>Genome sequencing of Runella.</title>
        <authorList>
            <person name="Baek M.-G."/>
            <person name="Yi H."/>
        </authorList>
    </citation>
    <scope>NUCLEOTIDE SEQUENCE [LARGE SCALE GENOMIC DNA]</scope>
    <source>
        <strain evidence="3 4">HYN0085</strain>
    </source>
</reference>
<dbReference type="Pfam" id="PF13439">
    <property type="entry name" value="Glyco_transf_4"/>
    <property type="match status" value="1"/>
</dbReference>
<dbReference type="AlphaFoldDB" id="A0A344TCP6"/>
<dbReference type="InterPro" id="IPR001296">
    <property type="entry name" value="Glyco_trans_1"/>
</dbReference>
<dbReference type="PANTHER" id="PTHR45947:SF3">
    <property type="entry name" value="SULFOQUINOVOSYL TRANSFERASE SQD2"/>
    <property type="match status" value="1"/>
</dbReference>
<sequence>MKVAHIVEAFGSGLITFIKNLTDGIECEHTIFYAQREVDINEVKKEFKYNVRFVSWKSAKREINIFNDVIASIELYRFLKTDSYDVIHLHSSKAGAIGRVVGLFFPDKIILYTPNGASFARKDITRLKITLYKTIEYCSSLLCGQVICVSKSETQLFHSIGVQAITINNGIRIKSYEKKIRLRERFSIVTIGRISTQKNPHLFNDIAKNLLHYPIDFIWVGDGELRSTLSSPNIKITGWISSAEVEKYLSNSDLYISTSIWEGLPFAVLEAMNYRLPLLLNECVGNIDLVSNSINGYCFKTKNEALSHIINYLNDTSVLAFHGDNSYNKLLREFDTLSMCRNYSEIYRVLAKNLTMPTN</sequence>
<keyword evidence="4" id="KW-1185">Reference proteome</keyword>
<dbReference type="Gene3D" id="3.40.50.2000">
    <property type="entry name" value="Glycogen Phosphorylase B"/>
    <property type="match status" value="2"/>
</dbReference>
<dbReference type="SUPFAM" id="SSF53756">
    <property type="entry name" value="UDP-Glycosyltransferase/glycogen phosphorylase"/>
    <property type="match status" value="1"/>
</dbReference>
<protein>
    <submittedName>
        <fullName evidence="3">Glycosyl transferase family 1</fullName>
    </submittedName>
</protein>
<name>A0A344TCP6_9BACT</name>
<dbReference type="OrthoDB" id="9792322at2"/>
<dbReference type="Proteomes" id="UP000251993">
    <property type="component" value="Chromosome"/>
</dbReference>
<gene>
    <name evidence="3" type="ORF">DR864_01075</name>
</gene>
<dbReference type="Pfam" id="PF00534">
    <property type="entry name" value="Glycos_transf_1"/>
    <property type="match status" value="1"/>
</dbReference>
<dbReference type="InterPro" id="IPR028098">
    <property type="entry name" value="Glyco_trans_4-like_N"/>
</dbReference>
<dbReference type="KEGG" id="run:DR864_01075"/>
<keyword evidence="3" id="KW-0808">Transferase</keyword>
<feature type="domain" description="Glycosyltransferase subfamily 4-like N-terminal" evidence="2">
    <location>
        <begin position="64"/>
        <end position="172"/>
    </location>
</feature>